<feature type="region of interest" description="Disordered" evidence="1">
    <location>
        <begin position="1"/>
        <end position="20"/>
    </location>
</feature>
<gene>
    <name evidence="2" type="ORF">JRQ81_006674</name>
</gene>
<dbReference type="AlphaFoldDB" id="A0A9Q1ATR1"/>
<name>A0A9Q1ATR1_9SAUR</name>
<evidence type="ECO:0000313" key="3">
    <source>
        <dbReference type="Proteomes" id="UP001142489"/>
    </source>
</evidence>
<accession>A0A9Q1ATR1</accession>
<dbReference type="Proteomes" id="UP001142489">
    <property type="component" value="Unassembled WGS sequence"/>
</dbReference>
<evidence type="ECO:0000256" key="1">
    <source>
        <dbReference type="SAM" id="MobiDB-lite"/>
    </source>
</evidence>
<proteinExistence type="predicted"/>
<dbReference type="EMBL" id="JAPFRF010000014">
    <property type="protein sequence ID" value="KAJ7311076.1"/>
    <property type="molecule type" value="Genomic_DNA"/>
</dbReference>
<comment type="caution">
    <text evidence="2">The sequence shown here is derived from an EMBL/GenBank/DDBJ whole genome shotgun (WGS) entry which is preliminary data.</text>
</comment>
<organism evidence="2 3">
    <name type="scientific">Phrynocephalus forsythii</name>
    <dbReference type="NCBI Taxonomy" id="171643"/>
    <lineage>
        <taxon>Eukaryota</taxon>
        <taxon>Metazoa</taxon>
        <taxon>Chordata</taxon>
        <taxon>Craniata</taxon>
        <taxon>Vertebrata</taxon>
        <taxon>Euteleostomi</taxon>
        <taxon>Lepidosauria</taxon>
        <taxon>Squamata</taxon>
        <taxon>Bifurcata</taxon>
        <taxon>Unidentata</taxon>
        <taxon>Episquamata</taxon>
        <taxon>Toxicofera</taxon>
        <taxon>Iguania</taxon>
        <taxon>Acrodonta</taxon>
        <taxon>Agamidae</taxon>
        <taxon>Agaminae</taxon>
        <taxon>Phrynocephalus</taxon>
    </lineage>
</organism>
<protein>
    <submittedName>
        <fullName evidence="2">Uncharacterized protein</fullName>
    </submittedName>
</protein>
<reference evidence="2" key="1">
    <citation type="journal article" date="2023" name="DNA Res.">
        <title>Chromosome-level genome assembly of Phrynocephalus forsythii using third-generation DNA sequencing and Hi-C analysis.</title>
        <authorList>
            <person name="Qi Y."/>
            <person name="Zhao W."/>
            <person name="Zhao Y."/>
            <person name="Niu C."/>
            <person name="Cao S."/>
            <person name="Zhang Y."/>
        </authorList>
    </citation>
    <scope>NUCLEOTIDE SEQUENCE</scope>
    <source>
        <tissue evidence="2">Muscle</tissue>
    </source>
</reference>
<evidence type="ECO:0000313" key="2">
    <source>
        <dbReference type="EMBL" id="KAJ7311076.1"/>
    </source>
</evidence>
<feature type="compositionally biased region" description="Basic and acidic residues" evidence="1">
    <location>
        <begin position="61"/>
        <end position="76"/>
    </location>
</feature>
<feature type="region of interest" description="Disordered" evidence="1">
    <location>
        <begin position="41"/>
        <end position="108"/>
    </location>
</feature>
<sequence length="108" mass="12001">MERRAEGASQADATSPPGVMAALQAAKRALRAELKRRLRALSEGEKRRQSGRLAWQVGAADRARRDREGLQERWFPEAHAFQRTSTRIPAAGHPPPPESPTSAPKRRI</sequence>
<keyword evidence="3" id="KW-1185">Reference proteome</keyword>